<dbReference type="EMBL" id="GL833124">
    <property type="protein sequence ID" value="EGB10131.1"/>
    <property type="molecule type" value="Genomic_DNA"/>
</dbReference>
<dbReference type="PANTHER" id="PTHR10342:SF274">
    <property type="entry name" value="ARYLSULFATASE B"/>
    <property type="match status" value="1"/>
</dbReference>
<keyword evidence="8" id="KW-1185">Reference proteome</keyword>
<dbReference type="GeneID" id="20219718"/>
<keyword evidence="5" id="KW-1133">Transmembrane helix</keyword>
<gene>
    <name evidence="7" type="primary">ARS13</name>
    <name evidence="7" type="ORF">AURANDRAFT_23174</name>
</gene>
<organism evidence="8">
    <name type="scientific">Aureococcus anophagefferens</name>
    <name type="common">Harmful bloom alga</name>
    <dbReference type="NCBI Taxonomy" id="44056"/>
    <lineage>
        <taxon>Eukaryota</taxon>
        <taxon>Sar</taxon>
        <taxon>Stramenopiles</taxon>
        <taxon>Ochrophyta</taxon>
        <taxon>Pelagophyceae</taxon>
        <taxon>Pelagomonadales</taxon>
        <taxon>Pelagomonadaceae</taxon>
        <taxon>Aureococcus</taxon>
    </lineage>
</organism>
<protein>
    <submittedName>
        <fullName evidence="7">Putative arylsulfatase</fullName>
    </submittedName>
</protein>
<evidence type="ECO:0000313" key="7">
    <source>
        <dbReference type="EMBL" id="EGB10131.1"/>
    </source>
</evidence>
<keyword evidence="5" id="KW-0472">Membrane</keyword>
<feature type="region of interest" description="Disordered" evidence="4">
    <location>
        <begin position="41"/>
        <end position="120"/>
    </location>
</feature>
<evidence type="ECO:0000313" key="8">
    <source>
        <dbReference type="Proteomes" id="UP000002729"/>
    </source>
</evidence>
<evidence type="ECO:0000256" key="3">
    <source>
        <dbReference type="ARBA" id="ARBA00023180"/>
    </source>
</evidence>
<dbReference type="AlphaFoldDB" id="F0Y4J4"/>
<evidence type="ECO:0000256" key="2">
    <source>
        <dbReference type="ARBA" id="ARBA00022837"/>
    </source>
</evidence>
<dbReference type="Proteomes" id="UP000002729">
    <property type="component" value="Unassembled WGS sequence"/>
</dbReference>
<sequence>MSGETRRRRERRAWALPIVASVVVAASVVAWRGGAIAKRRTAALSTLSRSDDDDAAASKHGSKRDGDDAGDDAAASKHGGRRDGDDAGDDAATNTADDDAGADDAAGVGGGPDPEDPPHLVLILADDMGYNDIGYNRAPHQTNQVSTPFLDELASEGVTLTRYYTQCDCSPSRGALLTGLYPASTGLYHGVIVTQSHWGLPLEYHLIPQFLPSRYRSHAIGKWDVGHYTWNHVPTGRGFHSYVGFYGTDIDYYTHEIGAGCNSYNCSSAIKRCMNDSITDLNYDGAATGDEYYNRYSTDIFTDRAVELLRTESARNPLFLYVAFNAVHGPLEADDATIDRFNASFLYEARTERATFAAAALLMDRAVESIVKTMHAVGAYDNSIVLFASDNGATLAQTGGGSNWPLRGSKFTPYEGGVRVPAFLHSPLLGSGRRGITHAGLFHVTDILPTLVHAAGGSPPSDIDGVNQYHALFGSDATASSPRADVLVHVDVYGYETEAMGLATGAYIEGDLKVVVNATEATWCAPDSETYRYADECWDLPATYCDKVAENKSGYAAYFHKTYLFDLSVDPEEQHDLKDAMPAKFRKLYAAFQAHVDDLHAMEYKNTCTKSDDCDEVYMRWIDNGCVVSPWGDTF</sequence>
<dbReference type="InterPro" id="IPR017850">
    <property type="entry name" value="Alkaline_phosphatase_core_sf"/>
</dbReference>
<dbReference type="InterPro" id="IPR047115">
    <property type="entry name" value="ARSB"/>
</dbReference>
<dbReference type="SUPFAM" id="SSF53649">
    <property type="entry name" value="Alkaline phosphatase-like"/>
    <property type="match status" value="1"/>
</dbReference>
<dbReference type="CDD" id="cd16029">
    <property type="entry name" value="4-S"/>
    <property type="match status" value="1"/>
</dbReference>
<dbReference type="OrthoDB" id="408574at2759"/>
<evidence type="ECO:0000259" key="6">
    <source>
        <dbReference type="Pfam" id="PF00884"/>
    </source>
</evidence>
<name>F0Y4J4_AURAN</name>
<dbReference type="PANTHER" id="PTHR10342">
    <property type="entry name" value="ARYLSULFATASE"/>
    <property type="match status" value="1"/>
</dbReference>
<dbReference type="GO" id="GO:0046872">
    <property type="term" value="F:metal ion binding"/>
    <property type="evidence" value="ECO:0007669"/>
    <property type="project" value="UniProtKB-KW"/>
</dbReference>
<accession>F0Y4J4</accession>
<dbReference type="InterPro" id="IPR000917">
    <property type="entry name" value="Sulfatase_N"/>
</dbReference>
<feature type="transmembrane region" description="Helical" evidence="5">
    <location>
        <begin position="12"/>
        <end position="31"/>
    </location>
</feature>
<keyword evidence="5" id="KW-0812">Transmembrane</keyword>
<proteinExistence type="predicted"/>
<evidence type="ECO:0000256" key="5">
    <source>
        <dbReference type="SAM" id="Phobius"/>
    </source>
</evidence>
<dbReference type="Pfam" id="PF00884">
    <property type="entry name" value="Sulfatase"/>
    <property type="match status" value="1"/>
</dbReference>
<dbReference type="Gene3D" id="3.40.720.10">
    <property type="entry name" value="Alkaline Phosphatase, subunit A"/>
    <property type="match status" value="1"/>
</dbReference>
<dbReference type="eggNOG" id="KOG3867">
    <property type="taxonomic scope" value="Eukaryota"/>
</dbReference>
<dbReference type="GO" id="GO:0008484">
    <property type="term" value="F:sulfuric ester hydrolase activity"/>
    <property type="evidence" value="ECO:0007669"/>
    <property type="project" value="InterPro"/>
</dbReference>
<reference evidence="7 8" key="1">
    <citation type="journal article" date="2011" name="Proc. Natl. Acad. Sci. U.S.A.">
        <title>Niche of harmful alga Aureococcus anophagefferens revealed through ecogenomics.</title>
        <authorList>
            <person name="Gobler C.J."/>
            <person name="Berry D.L."/>
            <person name="Dyhrman S.T."/>
            <person name="Wilhelm S.W."/>
            <person name="Salamov A."/>
            <person name="Lobanov A.V."/>
            <person name="Zhang Y."/>
            <person name="Collier J.L."/>
            <person name="Wurch L.L."/>
            <person name="Kustka A.B."/>
            <person name="Dill B.D."/>
            <person name="Shah M."/>
            <person name="VerBerkmoes N.C."/>
            <person name="Kuo A."/>
            <person name="Terry A."/>
            <person name="Pangilinan J."/>
            <person name="Lindquist E.A."/>
            <person name="Lucas S."/>
            <person name="Paulsen I.T."/>
            <person name="Hattenrath-Lehmann T.K."/>
            <person name="Talmage S.C."/>
            <person name="Walker E.A."/>
            <person name="Koch F."/>
            <person name="Burson A.M."/>
            <person name="Marcoval M.A."/>
            <person name="Tang Y.Z."/>
            <person name="Lecleir G.R."/>
            <person name="Coyne K.J."/>
            <person name="Berg G.M."/>
            <person name="Bertrand E.M."/>
            <person name="Saito M.A."/>
            <person name="Gladyshev V.N."/>
            <person name="Grigoriev I.V."/>
        </authorList>
    </citation>
    <scope>NUCLEOTIDE SEQUENCE [LARGE SCALE GENOMIC DNA]</scope>
    <source>
        <strain evidence="8">CCMP 1984</strain>
    </source>
</reference>
<feature type="domain" description="Sulfatase N-terminal" evidence="6">
    <location>
        <begin position="118"/>
        <end position="456"/>
    </location>
</feature>
<dbReference type="KEGG" id="aaf:AURANDRAFT_23174"/>
<dbReference type="RefSeq" id="XP_009034961.1">
    <property type="nucleotide sequence ID" value="XM_009036713.1"/>
</dbReference>
<keyword evidence="1" id="KW-0479">Metal-binding</keyword>
<dbReference type="OMA" id="CEPWIAD"/>
<keyword evidence="3" id="KW-0325">Glycoprotein</keyword>
<keyword evidence="2" id="KW-0106">Calcium</keyword>
<dbReference type="InParanoid" id="F0Y4J4"/>
<evidence type="ECO:0000256" key="4">
    <source>
        <dbReference type="SAM" id="MobiDB-lite"/>
    </source>
</evidence>
<dbReference type="Gene3D" id="3.30.1120.10">
    <property type="match status" value="1"/>
</dbReference>
<evidence type="ECO:0000256" key="1">
    <source>
        <dbReference type="ARBA" id="ARBA00022723"/>
    </source>
</evidence>